<comment type="caution">
    <text evidence="3">The sequence shown here is derived from an EMBL/GenBank/DDBJ whole genome shotgun (WGS) entry which is preliminary data.</text>
</comment>
<reference evidence="3 4" key="1">
    <citation type="submission" date="2021-07" db="EMBL/GenBank/DDBJ databases">
        <title>Paenibacillus radiodurans sp. nov., isolated from the southeastern edge of Tengger Desert.</title>
        <authorList>
            <person name="Zhang G."/>
        </authorList>
    </citation>
    <scope>NUCLEOTIDE SEQUENCE [LARGE SCALE GENOMIC DNA]</scope>
    <source>
        <strain evidence="3 4">DT7-4</strain>
    </source>
</reference>
<dbReference type="Pfam" id="PF20434">
    <property type="entry name" value="BD-FAE"/>
    <property type="match status" value="1"/>
</dbReference>
<dbReference type="RefSeq" id="WP_219874855.1">
    <property type="nucleotide sequence ID" value="NZ_JAHZIJ010000026.1"/>
</dbReference>
<dbReference type="SUPFAM" id="SSF53474">
    <property type="entry name" value="alpha/beta-Hydrolases"/>
    <property type="match status" value="1"/>
</dbReference>
<dbReference type="InterPro" id="IPR049492">
    <property type="entry name" value="BD-FAE-like_dom"/>
</dbReference>
<dbReference type="PANTHER" id="PTHR48081">
    <property type="entry name" value="AB HYDROLASE SUPERFAMILY PROTEIN C4A8.06C"/>
    <property type="match status" value="1"/>
</dbReference>
<organism evidence="3 4">
    <name type="scientific">Paenibacillus oenotherae</name>
    <dbReference type="NCBI Taxonomy" id="1435645"/>
    <lineage>
        <taxon>Bacteria</taxon>
        <taxon>Bacillati</taxon>
        <taxon>Bacillota</taxon>
        <taxon>Bacilli</taxon>
        <taxon>Bacillales</taxon>
        <taxon>Paenibacillaceae</taxon>
        <taxon>Paenibacillus</taxon>
    </lineage>
</organism>
<accession>A0ABS7DDJ1</accession>
<feature type="domain" description="BD-FAE-like" evidence="2">
    <location>
        <begin position="29"/>
        <end position="215"/>
    </location>
</feature>
<evidence type="ECO:0000256" key="1">
    <source>
        <dbReference type="ARBA" id="ARBA00022801"/>
    </source>
</evidence>
<sequence>MEKISVAISNKGAVLTGYIHDRSTEMPHRHNRPAIIICPGGGYSFVSERESDPVALSFLAQGYQAFILRYSVEEQARELQPLIELSTAMMLLRENNEQWNIDPDKIAVCGFSAGGHLAGSLGVLWNHEQLQLKLDTKGGLNKPNALILAYPVITSGEYAHRGSFYNLTGYDYDEENNRFYSLEKRVSEQTPPTFIWHTGEDDLVPIENSLLFIAALRRAGIPFEAHLYEKGHHGLSMCNEEVGERMSHCGTWFQLAVHWLNEQFQFSA</sequence>
<keyword evidence="4" id="KW-1185">Reference proteome</keyword>
<name>A0ABS7DDJ1_9BACL</name>
<dbReference type="Gene3D" id="3.40.50.1820">
    <property type="entry name" value="alpha/beta hydrolase"/>
    <property type="match status" value="1"/>
</dbReference>
<dbReference type="InterPro" id="IPR050300">
    <property type="entry name" value="GDXG_lipolytic_enzyme"/>
</dbReference>
<evidence type="ECO:0000259" key="2">
    <source>
        <dbReference type="Pfam" id="PF20434"/>
    </source>
</evidence>
<dbReference type="InterPro" id="IPR029058">
    <property type="entry name" value="AB_hydrolase_fold"/>
</dbReference>
<evidence type="ECO:0000313" key="4">
    <source>
        <dbReference type="Proteomes" id="UP000812277"/>
    </source>
</evidence>
<keyword evidence="1 3" id="KW-0378">Hydrolase</keyword>
<dbReference type="GO" id="GO:0016787">
    <property type="term" value="F:hydrolase activity"/>
    <property type="evidence" value="ECO:0007669"/>
    <property type="project" value="UniProtKB-KW"/>
</dbReference>
<dbReference type="EMBL" id="JAHZIJ010000026">
    <property type="protein sequence ID" value="MBW7477567.1"/>
    <property type="molecule type" value="Genomic_DNA"/>
</dbReference>
<gene>
    <name evidence="3" type="ORF">K0T92_22875</name>
</gene>
<dbReference type="Proteomes" id="UP000812277">
    <property type="component" value="Unassembled WGS sequence"/>
</dbReference>
<dbReference type="PANTHER" id="PTHR48081:SF6">
    <property type="entry name" value="PEPTIDASE S9 PROLYL OLIGOPEPTIDASE CATALYTIC DOMAIN-CONTAINING PROTEIN"/>
    <property type="match status" value="1"/>
</dbReference>
<protein>
    <submittedName>
        <fullName evidence="3">Alpha/beta hydrolase</fullName>
    </submittedName>
</protein>
<evidence type="ECO:0000313" key="3">
    <source>
        <dbReference type="EMBL" id="MBW7477567.1"/>
    </source>
</evidence>
<proteinExistence type="predicted"/>